<dbReference type="Pfam" id="PF08659">
    <property type="entry name" value="KR"/>
    <property type="match status" value="1"/>
</dbReference>
<dbReference type="PANTHER" id="PTHR43775">
    <property type="entry name" value="FATTY ACID SYNTHASE"/>
    <property type="match status" value="1"/>
</dbReference>
<evidence type="ECO:0000313" key="9">
    <source>
        <dbReference type="Proteomes" id="UP000265663"/>
    </source>
</evidence>
<feature type="region of interest" description="Disordered" evidence="5">
    <location>
        <begin position="932"/>
        <end position="1049"/>
    </location>
</feature>
<keyword evidence="1" id="KW-0596">Phosphopantetheine</keyword>
<dbReference type="SMART" id="SM00822">
    <property type="entry name" value="PKS_KR"/>
    <property type="match status" value="1"/>
</dbReference>
<dbReference type="InterPro" id="IPR013968">
    <property type="entry name" value="PKS_KR"/>
</dbReference>
<dbReference type="InterPro" id="IPR020843">
    <property type="entry name" value="ER"/>
</dbReference>
<dbReference type="FunFam" id="3.40.50.720:FF:000209">
    <property type="entry name" value="Polyketide synthase Pks12"/>
    <property type="match status" value="1"/>
</dbReference>
<protein>
    <submittedName>
        <fullName evidence="8">Polyketide synthase</fullName>
    </submittedName>
</protein>
<dbReference type="Proteomes" id="UP000265663">
    <property type="component" value="Unassembled WGS sequence"/>
</dbReference>
<feature type="compositionally biased region" description="Polar residues" evidence="5">
    <location>
        <begin position="1012"/>
        <end position="1027"/>
    </location>
</feature>
<feature type="compositionally biased region" description="Pro residues" evidence="5">
    <location>
        <begin position="945"/>
        <end position="955"/>
    </location>
</feature>
<dbReference type="SMART" id="SM00829">
    <property type="entry name" value="PKS_ER"/>
    <property type="match status" value="1"/>
</dbReference>
<dbReference type="InterPro" id="IPR050091">
    <property type="entry name" value="PKS_NRPS_Biosynth_Enz"/>
</dbReference>
<dbReference type="EMBL" id="KE747821">
    <property type="protein sequence ID" value="RMZ69739.1"/>
    <property type="molecule type" value="Genomic_DNA"/>
</dbReference>
<reference evidence="8 9" key="1">
    <citation type="journal article" date="2014" name="PLoS ONE">
        <title>De novo Genome Assembly of the Fungal Plant Pathogen Pyrenophora semeniperda.</title>
        <authorList>
            <person name="Soliai M.M."/>
            <person name="Meyer S.E."/>
            <person name="Udall J.A."/>
            <person name="Elzinga D.E."/>
            <person name="Hermansen R.A."/>
            <person name="Bodily P.M."/>
            <person name="Hart A.A."/>
            <person name="Coleman C.E."/>
        </authorList>
    </citation>
    <scope>NUCLEOTIDE SEQUENCE [LARGE SCALE GENOMIC DNA]</scope>
    <source>
        <strain evidence="8 9">CCB06</strain>
        <tissue evidence="8">Mycelium</tissue>
    </source>
</reference>
<dbReference type="GO" id="GO:0004312">
    <property type="term" value="F:fatty acid synthase activity"/>
    <property type="evidence" value="ECO:0007669"/>
    <property type="project" value="TreeGrafter"/>
</dbReference>
<dbReference type="GO" id="GO:1901336">
    <property type="term" value="P:lactone biosynthetic process"/>
    <property type="evidence" value="ECO:0007669"/>
    <property type="project" value="UniProtKB-ARBA"/>
</dbReference>
<dbReference type="GO" id="GO:0044550">
    <property type="term" value="P:secondary metabolite biosynthetic process"/>
    <property type="evidence" value="ECO:0007669"/>
    <property type="project" value="TreeGrafter"/>
</dbReference>
<feature type="domain" description="Enoyl reductase (ER)" evidence="7">
    <location>
        <begin position="1"/>
        <end position="272"/>
    </location>
</feature>
<dbReference type="InterPro" id="IPR002364">
    <property type="entry name" value="Quin_OxRdtase/zeta-crystal_CS"/>
</dbReference>
<evidence type="ECO:0000256" key="2">
    <source>
        <dbReference type="ARBA" id="ARBA00022553"/>
    </source>
</evidence>
<keyword evidence="4" id="KW-0511">Multifunctional enzyme</keyword>
<evidence type="ECO:0000256" key="5">
    <source>
        <dbReference type="SAM" id="MobiDB-lite"/>
    </source>
</evidence>
<dbReference type="PANTHER" id="PTHR43775:SF28">
    <property type="entry name" value="SYNTHASE, PUTATIVE-RELATED"/>
    <property type="match status" value="1"/>
</dbReference>
<organism evidence="8 9">
    <name type="scientific">Pyrenophora seminiperda CCB06</name>
    <dbReference type="NCBI Taxonomy" id="1302712"/>
    <lineage>
        <taxon>Eukaryota</taxon>
        <taxon>Fungi</taxon>
        <taxon>Dikarya</taxon>
        <taxon>Ascomycota</taxon>
        <taxon>Pezizomycotina</taxon>
        <taxon>Dothideomycetes</taxon>
        <taxon>Pleosporomycetidae</taxon>
        <taxon>Pleosporales</taxon>
        <taxon>Pleosporineae</taxon>
        <taxon>Pleosporaceae</taxon>
        <taxon>Pyrenophora</taxon>
    </lineage>
</organism>
<dbReference type="PROSITE" id="PS01162">
    <property type="entry name" value="QOR_ZETA_CRYSTAL"/>
    <property type="match status" value="1"/>
</dbReference>
<evidence type="ECO:0000256" key="4">
    <source>
        <dbReference type="ARBA" id="ARBA00023268"/>
    </source>
</evidence>
<dbReference type="SUPFAM" id="SSF50129">
    <property type="entry name" value="GroES-like"/>
    <property type="match status" value="1"/>
</dbReference>
<accession>A0A3M7M5Q9</accession>
<keyword evidence="9" id="KW-1185">Reference proteome</keyword>
<feature type="compositionally biased region" description="Polar residues" evidence="5">
    <location>
        <begin position="962"/>
        <end position="973"/>
    </location>
</feature>
<dbReference type="Pfam" id="PF00107">
    <property type="entry name" value="ADH_zinc_N"/>
    <property type="match status" value="1"/>
</dbReference>
<dbReference type="Gene3D" id="3.40.50.720">
    <property type="entry name" value="NAD(P)-binding Rossmann-like Domain"/>
    <property type="match status" value="2"/>
</dbReference>
<dbReference type="SUPFAM" id="SSF51735">
    <property type="entry name" value="NAD(P)-binding Rossmann-fold domains"/>
    <property type="match status" value="2"/>
</dbReference>
<dbReference type="Gene3D" id="3.90.180.10">
    <property type="entry name" value="Medium-chain alcohol dehydrogenases, catalytic domain"/>
    <property type="match status" value="1"/>
</dbReference>
<dbReference type="InterPro" id="IPR011032">
    <property type="entry name" value="GroES-like_sf"/>
</dbReference>
<name>A0A3M7M5Q9_9PLEO</name>
<evidence type="ECO:0000259" key="7">
    <source>
        <dbReference type="SMART" id="SM00829"/>
    </source>
</evidence>
<feature type="compositionally biased region" description="Polar residues" evidence="5">
    <location>
        <begin position="986"/>
        <end position="995"/>
    </location>
</feature>
<dbReference type="GO" id="GO:0008270">
    <property type="term" value="F:zinc ion binding"/>
    <property type="evidence" value="ECO:0007669"/>
    <property type="project" value="InterPro"/>
</dbReference>
<sequence>MQIVPGQDPKFGYEAAGIVRRVGPNVTKLRVGNRAVVIGIDTFTTVITGREVYYEKLPDNISFVEGACIPAVFITAVYGLIDLGRLSKGQSILIHSGAGGVGQAAIQVARMLGAEIYTTVGSEEKVQYLMDTFNLPRNRIFNSRNTSFVDDLLRETSGRGVDLALNSLAGELLHSTWKCVAKWGTMVEIGKRDILGNARLDMGPFLANRNYCCLDVDQMRIERPELSSRFAMDHFAKGDFKPIQVDRVFSAPAVLEAFRYMQQGKHIGKIVLEMRDTTGKLLVGDVDNTKSVSAEFDAAASYLLIGGLGGLGRAMSVWMIERGARNLAFLSRSAGTGKHDADFKREIESMGCTVQMVRGDVTNAEDVARAMGEMLAPLRGIIQMSMVLRDQMFEGMNIGDWNAVTKPKVQGTWNLHNAVLAQGLDLDFFLLFSSLSGTLGQVGQANYASANTFLDAFAQYRASQNLPCTVIDLGAMEGIGYLSENQELLRKMQGTGWRAVQESELLHALDLALLPPSARVKRGKGTTAFADAFLLGLAPSIPLSNPESSALLRRDVRLTAYHNIGGGGGSKAGPANDGLRTFLAAAKKDPKILETKEAGDLLALEIGSKLFGLVLAGDVEVDIAMRTADVGLDSLVAVELQAWWKRAFGFSVNNEYGNPRGARKARCEQLGFALSPAGWGSLSVHHPCESHKALDSCRAALSVLYPTALTTLRWGGGIQGDTNSVTRRERALDEATGLSYRSDNDALVIPSRITSFLKGVDVLVYVKGTAPTVYSLMMKRNNMQATISLECSLHVRGFDDVEQTFTIDYGADDLIPGTNLIDLEDSEYTLPSLGHLQRITRPGANADLKMLRLKIRKPCPIWCPPSTGRIAPKHDSDAAFTHLSQLAQSTMVHVLFDYTWVHVDNRPMLKDIFDDEQRKAFSTLPKSPVFEEQHRKEEWTVFSPVDPPAAAPPPYTNKRPRSPNTSSPVSGAPSQKRVHSFFDITGSPTEKATTASSPSSRSPHPDDYPSALDTSPTLRSPYATDNLSAPKASPPPRYSRPTNNPPTIQNIKDLVKDAVNEATQGWLKGFKDTLNVATEDRLARFFEEMAEHVEEECKQAGFELADTLEDHETNMLIVKEDQLADFHRVLEDVMVTIKGKIDEFKDTIEELKDAAELDIGDVTAHFQRRYRPAHYRQSLKDTWKLLAEEEAVYNKEEALIEEEQAIIDDQRRVLARKRRLVASRRKLIQRKRKLLEFEQNQGTQSPEVPSSPEL</sequence>
<dbReference type="InterPro" id="IPR036291">
    <property type="entry name" value="NAD(P)-bd_dom_sf"/>
</dbReference>
<keyword evidence="3" id="KW-0808">Transferase</keyword>
<feature type="domain" description="Ketoreductase" evidence="6">
    <location>
        <begin position="300"/>
        <end position="479"/>
    </location>
</feature>
<dbReference type="GO" id="GO:0016491">
    <property type="term" value="F:oxidoreductase activity"/>
    <property type="evidence" value="ECO:0007669"/>
    <property type="project" value="InterPro"/>
</dbReference>
<dbReference type="CDD" id="cd05195">
    <property type="entry name" value="enoyl_red"/>
    <property type="match status" value="1"/>
</dbReference>
<dbReference type="AlphaFoldDB" id="A0A3M7M5Q9"/>
<evidence type="ECO:0000313" key="8">
    <source>
        <dbReference type="EMBL" id="RMZ69739.1"/>
    </source>
</evidence>
<gene>
    <name evidence="8" type="ORF">GMOD_00010322</name>
</gene>
<evidence type="ECO:0000256" key="3">
    <source>
        <dbReference type="ARBA" id="ARBA00022679"/>
    </source>
</evidence>
<dbReference type="GO" id="GO:0006633">
    <property type="term" value="P:fatty acid biosynthetic process"/>
    <property type="evidence" value="ECO:0007669"/>
    <property type="project" value="TreeGrafter"/>
</dbReference>
<evidence type="ECO:0000259" key="6">
    <source>
        <dbReference type="SMART" id="SM00822"/>
    </source>
</evidence>
<dbReference type="OrthoDB" id="3737134at2759"/>
<keyword evidence="2" id="KW-0597">Phosphoprotein</keyword>
<dbReference type="InterPro" id="IPR013149">
    <property type="entry name" value="ADH-like_C"/>
</dbReference>
<evidence type="ECO:0000256" key="1">
    <source>
        <dbReference type="ARBA" id="ARBA00022450"/>
    </source>
</evidence>
<proteinExistence type="predicted"/>
<dbReference type="InterPro" id="IPR057326">
    <property type="entry name" value="KR_dom"/>
</dbReference>
<feature type="compositionally biased region" description="Polar residues" evidence="5">
    <location>
        <begin position="1040"/>
        <end position="1049"/>
    </location>
</feature>